<evidence type="ECO:0000256" key="1">
    <source>
        <dbReference type="SAM" id="Coils"/>
    </source>
</evidence>
<organism evidence="4 5">
    <name type="scientific">Euhalothece natronophila Z-M001</name>
    <dbReference type="NCBI Taxonomy" id="522448"/>
    <lineage>
        <taxon>Bacteria</taxon>
        <taxon>Bacillati</taxon>
        <taxon>Cyanobacteriota</taxon>
        <taxon>Cyanophyceae</taxon>
        <taxon>Oscillatoriophycideae</taxon>
        <taxon>Chroococcales</taxon>
        <taxon>Halothecacae</taxon>
        <taxon>Halothece cluster</taxon>
        <taxon>Euhalothece</taxon>
    </lineage>
</organism>
<keyword evidence="5" id="KW-1185">Reference proteome</keyword>
<proteinExistence type="predicted"/>
<evidence type="ECO:0000259" key="3">
    <source>
        <dbReference type="PROSITE" id="PS51782"/>
    </source>
</evidence>
<keyword evidence="2" id="KW-0472">Membrane</keyword>
<keyword evidence="1" id="KW-0175">Coiled coil</keyword>
<dbReference type="Gene3D" id="3.10.350.10">
    <property type="entry name" value="LysM domain"/>
    <property type="match status" value="1"/>
</dbReference>
<dbReference type="OrthoDB" id="495264at2"/>
<dbReference type="AlphaFoldDB" id="A0A5B8NLW4"/>
<dbReference type="SMART" id="SM00257">
    <property type="entry name" value="LysM"/>
    <property type="match status" value="1"/>
</dbReference>
<dbReference type="PROSITE" id="PS51782">
    <property type="entry name" value="LYSM"/>
    <property type="match status" value="1"/>
</dbReference>
<dbReference type="KEGG" id="enn:FRE64_10045"/>
<name>A0A5B8NLW4_9CHRO</name>
<keyword evidence="2" id="KW-0812">Transmembrane</keyword>
<gene>
    <name evidence="4" type="ORF">FRE64_10045</name>
</gene>
<reference evidence="4" key="1">
    <citation type="submission" date="2019-08" db="EMBL/GenBank/DDBJ databases">
        <title>Carotenoids and Carotenoid Binding Proteins in the Halophilic Cyanobacterium Euhalothece sp. ZM00.</title>
        <authorList>
            <person name="Cho S.M."/>
            <person name="Song J.Y."/>
            <person name="Park Y.-I."/>
        </authorList>
    </citation>
    <scope>NUCLEOTIDE SEQUENCE [LARGE SCALE GENOMIC DNA]</scope>
    <source>
        <strain evidence="4">Z-M001</strain>
    </source>
</reference>
<evidence type="ECO:0000313" key="5">
    <source>
        <dbReference type="Proteomes" id="UP000318453"/>
    </source>
</evidence>
<dbReference type="InterPro" id="IPR018392">
    <property type="entry name" value="LysM"/>
</dbReference>
<dbReference type="Pfam" id="PF01476">
    <property type="entry name" value="LysM"/>
    <property type="match status" value="1"/>
</dbReference>
<dbReference type="CDD" id="cd00118">
    <property type="entry name" value="LysM"/>
    <property type="match status" value="1"/>
</dbReference>
<dbReference type="EMBL" id="CP042326">
    <property type="protein sequence ID" value="QDZ40262.1"/>
    <property type="molecule type" value="Genomic_DNA"/>
</dbReference>
<protein>
    <submittedName>
        <fullName evidence="4">LysM peptidoglycan-binding domain-containing protein</fullName>
    </submittedName>
</protein>
<feature type="coiled-coil region" evidence="1">
    <location>
        <begin position="99"/>
        <end position="129"/>
    </location>
</feature>
<feature type="domain" description="LysM" evidence="3">
    <location>
        <begin position="136"/>
        <end position="185"/>
    </location>
</feature>
<dbReference type="Proteomes" id="UP000318453">
    <property type="component" value="Chromosome"/>
</dbReference>
<feature type="transmembrane region" description="Helical" evidence="2">
    <location>
        <begin position="54"/>
        <end position="75"/>
    </location>
</feature>
<dbReference type="RefSeq" id="WP_146295945.1">
    <property type="nucleotide sequence ID" value="NZ_CP042326.1"/>
</dbReference>
<accession>A0A5B8NLW4</accession>
<sequence length="193" mass="21427">MVTQSLSCPVCGHPDVQESKCSNCGTDLSVYRMLAELPSQEANAVETQKLPWRWITVALGLILVVGITSPVLWAYGRELLISQLNSRVAEQQQEITGKLSRISQQQQELSEMLEEVAREQNLISTLQGDFEGCGGFYYTIERGDTLTGIARRFYGDTGSLELITSKNPQLEGQLNELEIGEVIFIPNEESNCP</sequence>
<keyword evidence="2" id="KW-1133">Transmembrane helix</keyword>
<evidence type="ECO:0000313" key="4">
    <source>
        <dbReference type="EMBL" id="QDZ40262.1"/>
    </source>
</evidence>
<evidence type="ECO:0000256" key="2">
    <source>
        <dbReference type="SAM" id="Phobius"/>
    </source>
</evidence>
<dbReference type="SUPFAM" id="SSF54106">
    <property type="entry name" value="LysM domain"/>
    <property type="match status" value="1"/>
</dbReference>
<dbReference type="InterPro" id="IPR036779">
    <property type="entry name" value="LysM_dom_sf"/>
</dbReference>